<keyword evidence="1" id="KW-1185">Reference proteome</keyword>
<accession>A0A1I8A3S4</accession>
<name>A0A1I8A3S4_9BILA</name>
<reference evidence="2" key="1">
    <citation type="submission" date="2016-11" db="UniProtKB">
        <authorList>
            <consortium name="WormBaseParasite"/>
        </authorList>
    </citation>
    <scope>IDENTIFICATION</scope>
</reference>
<proteinExistence type="predicted"/>
<evidence type="ECO:0000313" key="2">
    <source>
        <dbReference type="WBParaSite" id="L893_g32286.t1"/>
    </source>
</evidence>
<dbReference type="AlphaFoldDB" id="A0A1I8A3S4"/>
<dbReference type="WBParaSite" id="L893_g32286.t1">
    <property type="protein sequence ID" value="L893_g32286.t1"/>
    <property type="gene ID" value="L893_g32286"/>
</dbReference>
<protein>
    <submittedName>
        <fullName evidence="2">G_PROTEIN_RECEP_F1_2 domain-containing protein</fullName>
    </submittedName>
</protein>
<organism evidence="1 2">
    <name type="scientific">Steinernema glaseri</name>
    <dbReference type="NCBI Taxonomy" id="37863"/>
    <lineage>
        <taxon>Eukaryota</taxon>
        <taxon>Metazoa</taxon>
        <taxon>Ecdysozoa</taxon>
        <taxon>Nematoda</taxon>
        <taxon>Chromadorea</taxon>
        <taxon>Rhabditida</taxon>
        <taxon>Tylenchina</taxon>
        <taxon>Panagrolaimomorpha</taxon>
        <taxon>Strongyloidoidea</taxon>
        <taxon>Steinernematidae</taxon>
        <taxon>Steinernema</taxon>
    </lineage>
</organism>
<dbReference type="Proteomes" id="UP000095287">
    <property type="component" value="Unplaced"/>
</dbReference>
<evidence type="ECO:0000313" key="1">
    <source>
        <dbReference type="Proteomes" id="UP000095287"/>
    </source>
</evidence>
<sequence length="263" mass="29702">FVYRVTIGKAYYQLEYDTFRLRQTTGFAAMIKHITRRSTRTLVLLKSTDTTVLAQAIITLCHASVVKCGNGRLFVSLLSNRATNIVFIAWSEVMTLINPISYLLLVRYADRTVDEAYEGVVFQKSAPEFHERRSTRTVALLKSTDTTVLAQAIITLCHASVVKCGNGRLFTNLLSNRATNIVFIAWSEVMTLINPISYLLLVRYVDRTVDEGTPKARDREEEDQSREHELPPEFSAFFHFAKPTQDPCSVTHVRCTLRSTGAA</sequence>